<evidence type="ECO:0000259" key="4">
    <source>
        <dbReference type="PROSITE" id="PS51034"/>
    </source>
</evidence>
<dbReference type="Pfam" id="PF26562">
    <property type="entry name" value="Ig-like"/>
    <property type="match status" value="1"/>
</dbReference>
<dbReference type="InterPro" id="IPR042235">
    <property type="entry name" value="ZP-C_dom"/>
</dbReference>
<feature type="domain" description="ZP" evidence="4">
    <location>
        <begin position="602"/>
        <end position="869"/>
    </location>
</feature>
<protein>
    <recommendedName>
        <fullName evidence="4">ZP domain-containing protein</fullName>
    </recommendedName>
</protein>
<dbReference type="SMART" id="SM00241">
    <property type="entry name" value="ZP"/>
    <property type="match status" value="1"/>
</dbReference>
<dbReference type="InterPro" id="IPR055355">
    <property type="entry name" value="ZP-C"/>
</dbReference>
<accession>A0A4Z2BRY6</accession>
<dbReference type="Proteomes" id="UP000516260">
    <property type="component" value="Chromosome 19"/>
</dbReference>
<evidence type="ECO:0000313" key="5">
    <source>
        <dbReference type="EMBL" id="TNM94849.1"/>
    </source>
</evidence>
<keyword evidence="6" id="KW-1185">Reference proteome</keyword>
<dbReference type="InterPro" id="IPR055356">
    <property type="entry name" value="ZP-N"/>
</dbReference>
<dbReference type="Pfam" id="PF00100">
    <property type="entry name" value="Zona_pellucida"/>
    <property type="match status" value="1"/>
</dbReference>
<dbReference type="PANTHER" id="PTHR47130">
    <property type="entry name" value="SI:DKEY-19B23.11-RELATED"/>
    <property type="match status" value="1"/>
</dbReference>
<sequence>MLLFFRWLVFLIAFVKLEAQNTPPASVDSRCLGNVLSVDVSLLGGRYLEVEAVLNDSTVVITPKIASQCGLRMTTSPLGNTVIFASLQNCFAQNSGDVDFTTILNLRLIGSHKGDEVYQVAKTCRYAAWASREIICNSDYMEASEDSVSVRRPTSNDYALPQQSIPGSQMGRATQKPGGEAGLRVKYLVLFTPEEKIMEVTEAQNLHMITTTPTRLFLRTSTTSSETFTQDVSGVTMTVLKTSIIFANRWMDATAACPTPEAGSVFFMRNSIRWLLPWYIDPLISGQVQLVEVHVGINGSRLEPAEVAARQYSLTVNEVYVILDIPFGSVGGHFKSFVWDNQYYTSYQIEPMLELLWTEDAMHKDTRYKVFLPVTTPQQLQPIYLNDYTVPEKQFFDLMLGYFGPDVFLINISIPTGVLSMEECNARDFNILEHTFPDSSSKFFTLQVPFADPSVQQKANLGKTVVSLHLTFGLLVMPELVPFSHSAYLHAEVADVVSPSISGGCDEENFYILVKYGTRGLNFATTVGKQMLTSSLAREYYLMENGTHLSFSVPFSSSNVAYEAVKATSIRSRLDVTLTDPQTKKSLEGFSLSCTFIKSLTECFPNGTMTALAVKLESVPSLNPSQLVLNDPSCGPAYSDDRYAYFVFTANSCGTNRKFFANMMLYENEISLPGELEMEKSEDEPEYELKVYCYYDINDTYAVAFNTRARRSEPYADDAQGELQVEIRVASDDAYATFHTEADYPVLKFLQEPVYFEVELKGTKLADVSLELDSCWATLDGDRFSQPRWNLIIKGCVNPVDPYKVIFHPVPVDQRVHYPSHFKRFEVQMFAFADEDDNLSHQVFVHCDVFVCDAKNPQDGVCNKLCYEKETGKGQKRAASDDRTLLHVISGPILVIE</sequence>
<dbReference type="AlphaFoldDB" id="A0A4Z2BRY6"/>
<reference evidence="5 6" key="1">
    <citation type="submission" date="2019-04" db="EMBL/GenBank/DDBJ databases">
        <title>The sequence and de novo assembly of Takifugu bimaculatus genome using PacBio and Hi-C technologies.</title>
        <authorList>
            <person name="Xu P."/>
            <person name="Liu B."/>
            <person name="Zhou Z."/>
        </authorList>
    </citation>
    <scope>NUCLEOTIDE SEQUENCE [LARGE SCALE GENOMIC DNA]</scope>
    <source>
        <strain evidence="5">TB-2018</strain>
        <tissue evidence="5">Muscle</tissue>
    </source>
</reference>
<dbReference type="Gene3D" id="2.60.40.4100">
    <property type="entry name" value="Zona pellucida, ZP-C domain"/>
    <property type="match status" value="1"/>
</dbReference>
<dbReference type="EMBL" id="SWLE01000011">
    <property type="protein sequence ID" value="TNM94849.1"/>
    <property type="molecule type" value="Genomic_DNA"/>
</dbReference>
<dbReference type="Gene3D" id="2.60.40.3210">
    <property type="entry name" value="Zona pellucida, ZP-N domain"/>
    <property type="match status" value="1"/>
</dbReference>
<evidence type="ECO:0000256" key="3">
    <source>
        <dbReference type="SAM" id="SignalP"/>
    </source>
</evidence>
<name>A0A4Z2BRY6_9TELE</name>
<evidence type="ECO:0000313" key="6">
    <source>
        <dbReference type="Proteomes" id="UP000516260"/>
    </source>
</evidence>
<comment type="caution">
    <text evidence="5">The sequence shown here is derived from an EMBL/GenBank/DDBJ whole genome shotgun (WGS) entry which is preliminary data.</text>
</comment>
<organism evidence="5 6">
    <name type="scientific">Takifugu bimaculatus</name>
    <dbReference type="NCBI Taxonomy" id="433685"/>
    <lineage>
        <taxon>Eukaryota</taxon>
        <taxon>Metazoa</taxon>
        <taxon>Chordata</taxon>
        <taxon>Craniata</taxon>
        <taxon>Vertebrata</taxon>
        <taxon>Euteleostomi</taxon>
        <taxon>Actinopterygii</taxon>
        <taxon>Neopterygii</taxon>
        <taxon>Teleostei</taxon>
        <taxon>Neoteleostei</taxon>
        <taxon>Acanthomorphata</taxon>
        <taxon>Eupercaria</taxon>
        <taxon>Tetraodontiformes</taxon>
        <taxon>Tetradontoidea</taxon>
        <taxon>Tetraodontidae</taxon>
        <taxon>Takifugu</taxon>
    </lineage>
</organism>
<dbReference type="Pfam" id="PF23344">
    <property type="entry name" value="ZP-N"/>
    <property type="match status" value="1"/>
</dbReference>
<proteinExistence type="predicted"/>
<keyword evidence="3" id="KW-0732">Signal</keyword>
<dbReference type="InterPro" id="IPR001507">
    <property type="entry name" value="ZP_dom"/>
</dbReference>
<dbReference type="InterPro" id="IPR058876">
    <property type="entry name" value="Ig-like_ZP"/>
</dbReference>
<feature type="signal peptide" evidence="3">
    <location>
        <begin position="1"/>
        <end position="19"/>
    </location>
</feature>
<feature type="chain" id="PRO_5021359810" description="ZP domain-containing protein" evidence="3">
    <location>
        <begin position="20"/>
        <end position="897"/>
    </location>
</feature>
<keyword evidence="1" id="KW-1015">Disulfide bond</keyword>
<gene>
    <name evidence="5" type="ORF">fugu_017608</name>
</gene>
<dbReference type="PANTHER" id="PTHR47130:SF3">
    <property type="entry name" value="ZONA PELLUCIDA PROTEIN"/>
    <property type="match status" value="1"/>
</dbReference>
<feature type="compositionally biased region" description="Polar residues" evidence="2">
    <location>
        <begin position="152"/>
        <end position="167"/>
    </location>
</feature>
<dbReference type="PROSITE" id="PS51034">
    <property type="entry name" value="ZP_2"/>
    <property type="match status" value="1"/>
</dbReference>
<evidence type="ECO:0000256" key="2">
    <source>
        <dbReference type="SAM" id="MobiDB-lite"/>
    </source>
</evidence>
<feature type="region of interest" description="Disordered" evidence="2">
    <location>
        <begin position="152"/>
        <end position="178"/>
    </location>
</feature>
<evidence type="ECO:0000256" key="1">
    <source>
        <dbReference type="ARBA" id="ARBA00023157"/>
    </source>
</evidence>